<keyword evidence="1 2" id="KW-0129">CBS domain</keyword>
<dbReference type="RefSeq" id="WP_243131683.1">
    <property type="nucleotide sequence ID" value="NZ_VNHM01000008.1"/>
</dbReference>
<dbReference type="EMBL" id="VNHM01000008">
    <property type="protein sequence ID" value="TYO95407.1"/>
    <property type="molecule type" value="Genomic_DNA"/>
</dbReference>
<evidence type="ECO:0000313" key="4">
    <source>
        <dbReference type="EMBL" id="TYO95407.1"/>
    </source>
</evidence>
<feature type="domain" description="CBS" evidence="3">
    <location>
        <begin position="10"/>
        <end position="67"/>
    </location>
</feature>
<dbReference type="PANTHER" id="PTHR43080">
    <property type="entry name" value="CBS DOMAIN-CONTAINING PROTEIN CBSX3, MITOCHONDRIAL"/>
    <property type="match status" value="1"/>
</dbReference>
<dbReference type="InterPro" id="IPR051257">
    <property type="entry name" value="Diverse_CBS-Domain"/>
</dbReference>
<dbReference type="PROSITE" id="PS51371">
    <property type="entry name" value="CBS"/>
    <property type="match status" value="2"/>
</dbReference>
<name>A0A5S4ZRQ0_9FIRM</name>
<dbReference type="CDD" id="cd04586">
    <property type="entry name" value="CBS_pair_BON_assoc"/>
    <property type="match status" value="1"/>
</dbReference>
<accession>A0A5S4ZRQ0</accession>
<comment type="caution">
    <text evidence="4">The sequence shown here is derived from an EMBL/GenBank/DDBJ whole genome shotgun (WGS) entry which is preliminary data.</text>
</comment>
<sequence>MQVKKARDIMTTKVITVSPQDDVEKMARLLLDHNISGLPVVDDSGKLVGVISEADLVFREKRVRNPFFVVLFDSPIYLENPNRLREDIKRTAARKVGELMSTRLHTVGPEATVTDVATLIADKGINRVPVVGDDGKLIGIISRQDIIRASFSNEG</sequence>
<dbReference type="Proteomes" id="UP000323166">
    <property type="component" value="Unassembled WGS sequence"/>
</dbReference>
<dbReference type="InterPro" id="IPR000644">
    <property type="entry name" value="CBS_dom"/>
</dbReference>
<organism evidence="4 5">
    <name type="scientific">Desulfallas thermosapovorans DSM 6562</name>
    <dbReference type="NCBI Taxonomy" id="1121431"/>
    <lineage>
        <taxon>Bacteria</taxon>
        <taxon>Bacillati</taxon>
        <taxon>Bacillota</taxon>
        <taxon>Clostridia</taxon>
        <taxon>Eubacteriales</taxon>
        <taxon>Desulfallaceae</taxon>
        <taxon>Desulfallas</taxon>
    </lineage>
</organism>
<dbReference type="SUPFAM" id="SSF54631">
    <property type="entry name" value="CBS-domain pair"/>
    <property type="match status" value="1"/>
</dbReference>
<dbReference type="InterPro" id="IPR046342">
    <property type="entry name" value="CBS_dom_sf"/>
</dbReference>
<evidence type="ECO:0000259" key="3">
    <source>
        <dbReference type="PROSITE" id="PS51371"/>
    </source>
</evidence>
<dbReference type="AlphaFoldDB" id="A0A5S4ZRQ0"/>
<evidence type="ECO:0000313" key="5">
    <source>
        <dbReference type="Proteomes" id="UP000323166"/>
    </source>
</evidence>
<reference evidence="4 5" key="1">
    <citation type="submission" date="2019-07" db="EMBL/GenBank/DDBJ databases">
        <title>Genomic Encyclopedia of Type Strains, Phase I: the one thousand microbial genomes (KMG-I) project.</title>
        <authorList>
            <person name="Kyrpides N."/>
        </authorList>
    </citation>
    <scope>NUCLEOTIDE SEQUENCE [LARGE SCALE GENOMIC DNA]</scope>
    <source>
        <strain evidence="4 5">DSM 6562</strain>
    </source>
</reference>
<dbReference type="Gene3D" id="3.10.580.10">
    <property type="entry name" value="CBS-domain"/>
    <property type="match status" value="1"/>
</dbReference>
<proteinExistence type="predicted"/>
<keyword evidence="5" id="KW-1185">Reference proteome</keyword>
<gene>
    <name evidence="4" type="ORF">LX24_01758</name>
</gene>
<dbReference type="Pfam" id="PF00571">
    <property type="entry name" value="CBS"/>
    <property type="match status" value="2"/>
</dbReference>
<protein>
    <submittedName>
        <fullName evidence="4">CBS domain protein</fullName>
    </submittedName>
</protein>
<feature type="domain" description="CBS" evidence="3">
    <location>
        <begin position="100"/>
        <end position="155"/>
    </location>
</feature>
<evidence type="ECO:0000256" key="2">
    <source>
        <dbReference type="PROSITE-ProRule" id="PRU00703"/>
    </source>
</evidence>
<dbReference type="PANTHER" id="PTHR43080:SF2">
    <property type="entry name" value="CBS DOMAIN-CONTAINING PROTEIN"/>
    <property type="match status" value="1"/>
</dbReference>
<dbReference type="SMART" id="SM00116">
    <property type="entry name" value="CBS"/>
    <property type="match status" value="2"/>
</dbReference>
<evidence type="ECO:0000256" key="1">
    <source>
        <dbReference type="ARBA" id="ARBA00023122"/>
    </source>
</evidence>